<feature type="transmembrane region" description="Helical" evidence="1">
    <location>
        <begin position="59"/>
        <end position="84"/>
    </location>
</feature>
<feature type="signal peptide" evidence="2">
    <location>
        <begin position="1"/>
        <end position="23"/>
    </location>
</feature>
<keyword evidence="2" id="KW-0732">Signal</keyword>
<keyword evidence="1" id="KW-0472">Membrane</keyword>
<evidence type="ECO:0000256" key="2">
    <source>
        <dbReference type="SAM" id="SignalP"/>
    </source>
</evidence>
<dbReference type="AlphaFoldDB" id="A0A7C5ETD9"/>
<name>A0A7C5ETD9_9BACT</name>
<dbReference type="EMBL" id="DTKJ01000042">
    <property type="protein sequence ID" value="HGZ11784.1"/>
    <property type="molecule type" value="Genomic_DNA"/>
</dbReference>
<evidence type="ECO:0008006" key="4">
    <source>
        <dbReference type="Google" id="ProtNLM"/>
    </source>
</evidence>
<evidence type="ECO:0000313" key="3">
    <source>
        <dbReference type="EMBL" id="HGZ11784.1"/>
    </source>
</evidence>
<reference evidence="3" key="1">
    <citation type="journal article" date="2020" name="mSystems">
        <title>Genome- and Community-Level Interaction Insights into Carbon Utilization and Element Cycling Functions of Hydrothermarchaeota in Hydrothermal Sediment.</title>
        <authorList>
            <person name="Zhou Z."/>
            <person name="Liu Y."/>
            <person name="Xu W."/>
            <person name="Pan J."/>
            <person name="Luo Z.H."/>
            <person name="Li M."/>
        </authorList>
    </citation>
    <scope>NUCLEOTIDE SEQUENCE [LARGE SCALE GENOMIC DNA]</scope>
    <source>
        <strain evidence="3">SpSt-853</strain>
    </source>
</reference>
<keyword evidence="1" id="KW-0812">Transmembrane</keyword>
<evidence type="ECO:0000256" key="1">
    <source>
        <dbReference type="SAM" id="Phobius"/>
    </source>
</evidence>
<organism evidence="3">
    <name type="scientific">Desulfobacca acetoxidans</name>
    <dbReference type="NCBI Taxonomy" id="60893"/>
    <lineage>
        <taxon>Bacteria</taxon>
        <taxon>Pseudomonadati</taxon>
        <taxon>Thermodesulfobacteriota</taxon>
        <taxon>Desulfobaccia</taxon>
        <taxon>Desulfobaccales</taxon>
        <taxon>Desulfobaccaceae</taxon>
        <taxon>Desulfobacca</taxon>
    </lineage>
</organism>
<protein>
    <recommendedName>
        <fullName evidence="4">PDGLE domain-containing protein</fullName>
    </recommendedName>
</protein>
<keyword evidence="1" id="KW-1133">Transmembrane helix</keyword>
<sequence>MKRLNLLLLSLGLLLITAVLAGAAEPGEKAVDLGARQVKMEGLSLINAFFAGWYNSNKYVFAVIVTVVMGVIGALIAFVTDLFLKAVGMDVSKIEHHE</sequence>
<proteinExistence type="predicted"/>
<comment type="caution">
    <text evidence="3">The sequence shown here is derived from an EMBL/GenBank/DDBJ whole genome shotgun (WGS) entry which is preliminary data.</text>
</comment>
<feature type="chain" id="PRO_5028108780" description="PDGLE domain-containing protein" evidence="2">
    <location>
        <begin position="24"/>
        <end position="98"/>
    </location>
</feature>
<accession>A0A7C5ETD9</accession>
<gene>
    <name evidence="3" type="ORF">ENW48_06155</name>
</gene>